<evidence type="ECO:0000256" key="1">
    <source>
        <dbReference type="SAM" id="Phobius"/>
    </source>
</evidence>
<sequence>MSEHSHRHNREGPCHFSLMSLSAVKRLALVALPLAVLWLLVVWAGGWAS</sequence>
<dbReference type="EMBL" id="JABFHI010000002">
    <property type="protein sequence ID" value="NOG31258.1"/>
    <property type="molecule type" value="Genomic_DNA"/>
</dbReference>
<keyword evidence="3" id="KW-1185">Reference proteome</keyword>
<accession>A0A7Y3XAG0</accession>
<dbReference type="AlphaFoldDB" id="A0A7Y3XAG0"/>
<keyword evidence="1" id="KW-0472">Membrane</keyword>
<evidence type="ECO:0000313" key="3">
    <source>
        <dbReference type="Proteomes" id="UP000588806"/>
    </source>
</evidence>
<protein>
    <submittedName>
        <fullName evidence="2">Uncharacterized protein</fullName>
    </submittedName>
</protein>
<comment type="caution">
    <text evidence="2">The sequence shown here is derived from an EMBL/GenBank/DDBJ whole genome shotgun (WGS) entry which is preliminary data.</text>
</comment>
<dbReference type="RefSeq" id="WP_171701723.1">
    <property type="nucleotide sequence ID" value="NZ_JABFHI010000002.1"/>
</dbReference>
<evidence type="ECO:0000313" key="2">
    <source>
        <dbReference type="EMBL" id="NOG31258.1"/>
    </source>
</evidence>
<keyword evidence="1" id="KW-0812">Transmembrane</keyword>
<name>A0A7Y3XAG0_9GAMM</name>
<proteinExistence type="predicted"/>
<reference evidence="2 3" key="1">
    <citation type="submission" date="2020-05" db="EMBL/GenBank/DDBJ databases">
        <authorList>
            <person name="Ruan W."/>
            <person name="Jeon C.O."/>
            <person name="Chun B.H."/>
        </authorList>
    </citation>
    <scope>NUCLEOTIDE SEQUENCE [LARGE SCALE GENOMIC DNA]</scope>
    <source>
        <strain evidence="2 3">TBZ9</strain>
    </source>
</reference>
<keyword evidence="1" id="KW-1133">Transmembrane helix</keyword>
<organism evidence="2 3">
    <name type="scientific">Vreelandella azerica</name>
    <dbReference type="NCBI Taxonomy" id="2732867"/>
    <lineage>
        <taxon>Bacteria</taxon>
        <taxon>Pseudomonadati</taxon>
        <taxon>Pseudomonadota</taxon>
        <taxon>Gammaproteobacteria</taxon>
        <taxon>Oceanospirillales</taxon>
        <taxon>Halomonadaceae</taxon>
        <taxon>Vreelandella</taxon>
    </lineage>
</organism>
<dbReference type="Proteomes" id="UP000588806">
    <property type="component" value="Unassembled WGS sequence"/>
</dbReference>
<gene>
    <name evidence="2" type="ORF">HLB35_04835</name>
</gene>
<feature type="transmembrane region" description="Helical" evidence="1">
    <location>
        <begin position="27"/>
        <end position="48"/>
    </location>
</feature>
<reference evidence="2 3" key="2">
    <citation type="submission" date="2020-06" db="EMBL/GenBank/DDBJ databases">
        <title>Halomonas songnenensis sp. nov., a moderately halophilic bacterium isolated from saline and alkaline soils.</title>
        <authorList>
            <person name="Jiang J."/>
            <person name="Pan Y."/>
        </authorList>
    </citation>
    <scope>NUCLEOTIDE SEQUENCE [LARGE SCALE GENOMIC DNA]</scope>
    <source>
        <strain evidence="2 3">TBZ9</strain>
    </source>
</reference>